<evidence type="ECO:0000256" key="30">
    <source>
        <dbReference type="ARBA" id="ARBA00023288"/>
    </source>
</evidence>
<evidence type="ECO:0000256" key="20">
    <source>
        <dbReference type="ARBA" id="ARBA00022879"/>
    </source>
</evidence>
<evidence type="ECO:0000256" key="35">
    <source>
        <dbReference type="SAM" id="MobiDB-lite"/>
    </source>
</evidence>
<evidence type="ECO:0000256" key="8">
    <source>
        <dbReference type="ARBA" id="ARBA00022510"/>
    </source>
</evidence>
<feature type="domain" description="Retroviral envelope protein GP41-like" evidence="37">
    <location>
        <begin position="523"/>
        <end position="714"/>
    </location>
</feature>
<evidence type="ECO:0000256" key="32">
    <source>
        <dbReference type="ARBA" id="ARBA00062028"/>
    </source>
</evidence>
<evidence type="ECO:0000256" key="14">
    <source>
        <dbReference type="ARBA" id="ARBA00022692"/>
    </source>
</evidence>
<keyword evidence="17 33" id="KW-1161">Viral attachment to host cell</keyword>
<evidence type="ECO:0000256" key="3">
    <source>
        <dbReference type="ARBA" id="ARBA00004505"/>
    </source>
</evidence>
<dbReference type="GO" id="GO:0019062">
    <property type="term" value="P:virion attachment to host cell"/>
    <property type="evidence" value="ECO:0007669"/>
    <property type="project" value="UniProtKB-UniRule"/>
</dbReference>
<feature type="region of interest" description="Immunosuppression" evidence="33">
    <location>
        <begin position="567"/>
        <end position="585"/>
    </location>
</feature>
<name>A0A0U4ELQ2_HV1</name>
<dbReference type="SUPFAM" id="SSF58069">
    <property type="entry name" value="Virus ectodomain"/>
    <property type="match status" value="1"/>
</dbReference>
<dbReference type="InterPro" id="IPR037527">
    <property type="entry name" value="Gp160"/>
</dbReference>
<evidence type="ECO:0000256" key="18">
    <source>
        <dbReference type="ARBA" id="ARBA00022844"/>
    </source>
</evidence>
<comment type="subcellular location">
    <subcellularLocation>
        <location evidence="3">Host cell membrane</location>
        <topology evidence="3">Peripheral membrane protein</topology>
    </subcellularLocation>
    <subcellularLocation>
        <location evidence="1">Host cell membrane</location>
        <topology evidence="1">Single-pass type I membrane protein</topology>
    </subcellularLocation>
    <subcellularLocation>
        <location evidence="2">Host endosome membrane</location>
        <topology evidence="2">Peripheral membrane protein</topology>
    </subcellularLocation>
    <subcellularLocation>
        <location evidence="5">Host endosome membrane</location>
        <topology evidence="5">Single-pass type I membrane protein</topology>
    </subcellularLocation>
    <subcellularLocation>
        <location evidence="6">Virion membrane</location>
        <topology evidence="6">Peripheral membrane protein</topology>
    </subcellularLocation>
    <subcellularLocation>
        <location evidence="4">Virion membrane</location>
        <topology evidence="4">Single-pass type I membrane protein</topology>
    </subcellularLocation>
</comment>
<accession>A0A0U4ELQ2</accession>
<dbReference type="GO" id="GO:0019064">
    <property type="term" value="P:fusion of virus membrane with host plasma membrane"/>
    <property type="evidence" value="ECO:0007669"/>
    <property type="project" value="UniProtKB-UniRule"/>
</dbReference>
<gene>
    <name evidence="33" type="primary">env</name>
</gene>
<evidence type="ECO:0000256" key="19">
    <source>
        <dbReference type="ARBA" id="ARBA00022870"/>
    </source>
</evidence>
<feature type="domain" description="Human immunodeficiency virus 1 envelope glycoprotein Gp120" evidence="36">
    <location>
        <begin position="149"/>
        <end position="504"/>
    </location>
</feature>
<evidence type="ECO:0000256" key="5">
    <source>
        <dbReference type="ARBA" id="ARBA00004578"/>
    </source>
</evidence>
<dbReference type="GO" id="GO:0016020">
    <property type="term" value="C:membrane"/>
    <property type="evidence" value="ECO:0007669"/>
    <property type="project" value="UniProtKB-UniRule"/>
</dbReference>
<keyword evidence="24 33" id="KW-0175">Coiled coil</keyword>
<comment type="PTM">
    <text evidence="33">Palmitoylation of the transmembrane protein and of Env polyprotein (prior to its proteolytic cleavage) is essential for their association with host cell membrane lipid rafts. Palmitoylation is therefore required for envelope trafficking to classical lipid rafts, but not for viral replication.</text>
</comment>
<dbReference type="FunFam" id="2.170.40.20:FF:000003">
    <property type="entry name" value="Envelope glycoprotein gp160"/>
    <property type="match status" value="1"/>
</dbReference>
<keyword evidence="7 33" id="KW-1168">Fusion of virus membrane with host membrane</keyword>
<comment type="subcellular location">
    <molecule>Transmembrane protein gp41</molecule>
    <subcellularLocation>
        <location evidence="33">Virion membrane</location>
        <topology evidence="33">Single-pass type I membrane protein</topology>
    </subcellularLocation>
    <subcellularLocation>
        <location evidence="33">Host cell membrane</location>
        <topology evidence="33">Single-pass type I membrane protein</topology>
    </subcellularLocation>
    <subcellularLocation>
        <location evidence="33">Host endosome membrane</location>
        <topology evidence="33">Single-pass type I membrane protein</topology>
    </subcellularLocation>
    <text evidence="33">It is probably concentrated at the site of budding and incorporated into the virions possibly by contacts between the cytoplasmic tail of Env and the N-terminus of Gag.</text>
</comment>
<dbReference type="GO" id="GO:0039654">
    <property type="term" value="P:fusion of virus membrane with host endosome membrane"/>
    <property type="evidence" value="ECO:0007669"/>
    <property type="project" value="UniProtKB-UniRule"/>
</dbReference>
<comment type="miscellaneous">
    <text evidence="33">HIV-1 lineages are divided in three main groups, M (for Major), O (for Outlier), and N (for New, or Non-M, Non-O). The vast majority of strains found worldwide belong to the group M. Group O seems to be endemic to and largely confined to Cameroon and neighboring countries in West Central Africa, where these viruses represent a small minority of HIV-1 strains. The group N is represented by a limited number of isolates from Cameroonian persons. The group M is further subdivided in 9 clades or subtypes (A to D, F to H, J and K).</text>
</comment>
<dbReference type="GO" id="GO:0020002">
    <property type="term" value="C:host cell plasma membrane"/>
    <property type="evidence" value="ECO:0007669"/>
    <property type="project" value="UniProtKB-SubCell"/>
</dbReference>
<feature type="region of interest" description="CD4-binding loop" evidence="33">
    <location>
        <begin position="360"/>
        <end position="370"/>
    </location>
</feature>
<dbReference type="InterPro" id="IPR000777">
    <property type="entry name" value="HIV1_Gp120"/>
</dbReference>
<evidence type="ECO:0000256" key="21">
    <source>
        <dbReference type="ARBA" id="ARBA00022890"/>
    </source>
</evidence>
<evidence type="ECO:0000313" key="39">
    <source>
        <dbReference type="Proteomes" id="UP000144504"/>
    </source>
</evidence>
<evidence type="ECO:0000256" key="23">
    <source>
        <dbReference type="ARBA" id="ARBA00023046"/>
    </source>
</evidence>
<feature type="disulfide bond" evidence="33">
    <location>
        <begin position="125"/>
        <end position="195"/>
    </location>
</feature>
<dbReference type="Gene3D" id="1.20.5.490">
    <property type="entry name" value="Single helix bin"/>
    <property type="match status" value="1"/>
</dbReference>
<dbReference type="GO" id="GO:0044175">
    <property type="term" value="C:host cell endosome membrane"/>
    <property type="evidence" value="ECO:0007669"/>
    <property type="project" value="UniProtKB-SubCell"/>
</dbReference>
<dbReference type="GO" id="GO:1903908">
    <property type="term" value="P:positive regulation of plasma membrane raft polarization"/>
    <property type="evidence" value="ECO:0007669"/>
    <property type="project" value="UniProtKB-UniRule"/>
</dbReference>
<keyword evidence="25 33" id="KW-0472">Membrane</keyword>
<feature type="topological domain" description="Cytoplasmic" evidence="33">
    <location>
        <begin position="700"/>
        <end position="850"/>
    </location>
</feature>
<feature type="site" description="Cleavage; by host furin" evidence="33">
    <location>
        <begin position="504"/>
        <end position="505"/>
    </location>
</feature>
<organism evidence="38 39">
    <name type="scientific">Human immunodeficiency virus type 1</name>
    <name type="common">HIV-1</name>
    <dbReference type="NCBI Taxonomy" id="11676"/>
    <lineage>
        <taxon>Viruses</taxon>
        <taxon>Riboviria</taxon>
        <taxon>Pararnavirae</taxon>
        <taxon>Artverviricota</taxon>
        <taxon>Revtraviricetes</taxon>
        <taxon>Ortervirales</taxon>
        <taxon>Retroviridae</taxon>
        <taxon>Orthoretrovirinae</taxon>
        <taxon>Lentivirus</taxon>
        <taxon>Lentivirus humimdef1</taxon>
    </lineage>
</organism>
<keyword evidence="26 33" id="KW-0564">Palmitate</keyword>
<evidence type="ECO:0000256" key="4">
    <source>
        <dbReference type="ARBA" id="ARBA00004563"/>
    </source>
</evidence>
<evidence type="ECO:0000256" key="25">
    <source>
        <dbReference type="ARBA" id="ARBA00023136"/>
    </source>
</evidence>
<comment type="function">
    <text evidence="33">Surface protein gp120: Attaches the virus to the host lymphoid cell by binding to the primary receptor CD4. This interaction induces a structural rearrangement creating a high affinity binding site for a chemokine coreceptor like CXCR4 and/or CCR5. Acts as a ligand for CD209/DC-SIGN and CLEC4M/DC-SIGNR, which are respectively found on dendritic cells (DCs), and on endothelial cells of liver sinusoids and lymph node sinuses. These interactions allow capture of viral particles at mucosal surfaces by these cells and subsequent transmission to permissive cells. HIV subverts the migration properties of dendritic cells to gain access to CD4+ T-cells in lymph nodes. Virus transmission to permissive T-cells occurs either in trans (without DCs infection, through viral capture and transmission), or in cis (following DCs productive infection, through the usual CD4-gp120 interaction), thereby inducing a robust infection. In trans infection, bound virions remain infectious over days and it is proposed that they are not degraded, but protected in non-lysosomal acidic organelles within the DCs close to the cell membrane thus contributing to the viral infectious potential during DCs' migration from the periphery to the lymphoid tissues. On arrival at lymphoid tissues, intact virions recycle back to DCs' cell surface allowing virus transmission to CD4+ T-cells.</text>
</comment>
<evidence type="ECO:0000256" key="10">
    <source>
        <dbReference type="ARBA" id="ARBA00022570"/>
    </source>
</evidence>
<feature type="disulfide bond" evidence="33">
    <location>
        <begin position="130"/>
        <end position="156"/>
    </location>
</feature>
<feature type="disulfide bond" evidence="33">
    <location>
        <begin position="591"/>
        <end position="597"/>
    </location>
</feature>
<keyword evidence="12 33" id="KW-1162">Viral penetration into host cytoplasm</keyword>
<feature type="chain" id="PRO_5023464681" description="Envelope glycoprotein gp160" evidence="33">
    <location>
        <begin position="32"/>
        <end position="850"/>
    </location>
</feature>
<dbReference type="Proteomes" id="UP000144504">
    <property type="component" value="Genome"/>
</dbReference>
<keyword evidence="29 33" id="KW-0899">Viral immunoevasion</keyword>
<evidence type="ECO:0000256" key="15">
    <source>
        <dbReference type="ARBA" id="ARBA00022703"/>
    </source>
</evidence>
<dbReference type="EMBL" id="KU168258">
    <property type="protein sequence ID" value="ALX35114.1"/>
    <property type="molecule type" value="Genomic_RNA"/>
</dbReference>
<comment type="function">
    <text evidence="33">Envelope glycoprotein gp160: Oligomerizes in the host endoplasmic reticulum into predominantly trimers. In a second time, gp160 transits in the host Golgi, where glycosylation is completed. The precursor is then proteolytically cleaved in the trans-Golgi and thereby activated by cellular furin or furin-like proteases to produce gp120 and gp41.</text>
</comment>
<evidence type="ECO:0000256" key="22">
    <source>
        <dbReference type="ARBA" id="ARBA00022989"/>
    </source>
</evidence>
<comment type="function">
    <text evidence="33">Transmembrane protein gp41: Acts as a class I viral fusion protein. Under the current model, the protein has at least 3 conformational states: pre-fusion native state, pre-hairpin intermediate state, and post-fusion hairpin state. During fusion of viral and target intracellular membranes, the coiled coil regions (heptad repeats) assume a trimer-of-hairpins structure, positioning the fusion peptide in close proximity to the C-terminal region of the ectodomain. The formation of this structure appears to drive apposition and subsequent fusion of viral and target cell membranes. Complete fusion occurs in host cell endosomes and is dynamin-dependent, however some lipid transfer might occur at the plasma membrane. The virus undergoes clathrin-dependent internalization long before endosomal fusion, thus minimizing the surface exposure of conserved viral epitopes during fusion and reducing the efficacy of inhibitors targeting these epitopes. Membranes fusion leads to delivery of the nucleocapsid into the cytoplasm.</text>
</comment>
<dbReference type="Gene3D" id="1.10.287.210">
    <property type="match status" value="1"/>
</dbReference>
<feature type="disulfide bond" evidence="33">
    <location>
        <begin position="227"/>
        <end position="238"/>
    </location>
</feature>
<dbReference type="SUPFAM" id="SSF56502">
    <property type="entry name" value="gp120 core"/>
    <property type="match status" value="2"/>
</dbReference>
<feature type="disulfide bond" evidence="33">
    <location>
        <begin position="118"/>
        <end position="204"/>
    </location>
</feature>
<evidence type="ECO:0000256" key="11">
    <source>
        <dbReference type="ARBA" id="ARBA00022581"/>
    </source>
</evidence>
<organismHost>
    <name type="scientific">Homo sapiens</name>
    <name type="common">Human</name>
    <dbReference type="NCBI Taxonomy" id="9606"/>
</organismHost>
<keyword evidence="10 33" id="KW-1165">Clathrin-mediated endocytosis of virus by host</keyword>
<keyword evidence="11 33" id="KW-0945">Host-virus interaction</keyword>
<comment type="domain">
    <text evidence="33">The YXXL motif is involved in determining the exact site of viral release at the surface of infected mononuclear cells and promotes endocytosis. YXXL and di-leucine endocytosis motifs interact directly or indirectly with the clathrin adapter complexes, opperate independently, and their activities are not additive.</text>
</comment>
<evidence type="ECO:0000256" key="13">
    <source>
        <dbReference type="ARBA" id="ARBA00022685"/>
    </source>
</evidence>
<dbReference type="FunFam" id="2.170.40.20:FF:000001">
    <property type="entry name" value="Envelope glycoprotein gp160"/>
    <property type="match status" value="1"/>
</dbReference>
<protein>
    <recommendedName>
        <fullName evidence="33">Envelope glycoprotein gp160</fullName>
    </recommendedName>
    <alternativeName>
        <fullName evidence="33">Env polyprotein</fullName>
    </alternativeName>
    <component>
        <recommendedName>
            <fullName evidence="33">Surface protein gp120</fullName>
            <shortName evidence="33">SU</shortName>
        </recommendedName>
        <alternativeName>
            <fullName evidence="33">Glycoprotein 120</fullName>
            <shortName evidence="33">gp120</shortName>
        </alternativeName>
    </component>
    <component>
        <recommendedName>
            <fullName evidence="33">Transmembrane protein gp41</fullName>
            <shortName evidence="33">TM</shortName>
        </recommendedName>
        <alternativeName>
            <fullName evidence="33">Glycoprotein 41</fullName>
            <shortName evidence="33">gp41</shortName>
        </alternativeName>
    </component>
</protein>
<evidence type="ECO:0000256" key="9">
    <source>
        <dbReference type="ARBA" id="ARBA00022511"/>
    </source>
</evidence>
<dbReference type="CDD" id="cd09909">
    <property type="entry name" value="HIV-1-like_HR1-HR2"/>
    <property type="match status" value="1"/>
</dbReference>
<keyword evidence="27 33" id="KW-1015">Disulfide bond</keyword>
<evidence type="ECO:0000256" key="26">
    <source>
        <dbReference type="ARBA" id="ARBA00023139"/>
    </source>
</evidence>
<dbReference type="Pfam" id="PF00517">
    <property type="entry name" value="GP41"/>
    <property type="match status" value="1"/>
</dbReference>
<keyword evidence="15 33" id="KW-0053">Apoptosis</keyword>
<evidence type="ECO:0000256" key="29">
    <source>
        <dbReference type="ARBA" id="ARBA00023280"/>
    </source>
</evidence>
<evidence type="ECO:0000256" key="28">
    <source>
        <dbReference type="ARBA" id="ARBA00023180"/>
    </source>
</evidence>
<comment type="domain">
    <text evidence="33">Some of the most genetically diverse regions of the viral genome are present in Env. They are called variable regions 1 through 5 (V1 through V5). Coreceptor usage of gp120 is determined mainly by the primary structure of the third variable region (V3) in the outer domain of gp120. The sequence of V3 determines which coreceptor, CCR5 and/or CXCR4 (corresponding to R5/macrophage, X4/T cell and R5X4/T cell and macrophage tropism), is used to trigger the fusion potential of the Env complex, and hence which cells the virus can infect. Binding to CCR5 involves a region adjacent in addition to V3.</text>
</comment>
<feature type="transmembrane region" description="Helical" evidence="34">
    <location>
        <begin position="672"/>
        <end position="699"/>
    </location>
</feature>
<dbReference type="InterPro" id="IPR000328">
    <property type="entry name" value="GP41-like"/>
</dbReference>
<keyword evidence="16 33" id="KW-0732">Signal</keyword>
<keyword evidence="31 33" id="KW-1160">Virus entry into host cell</keyword>
<dbReference type="FunFam" id="1.10.287.210:FF:000001">
    <property type="entry name" value="Envelope glycoprotein gp160"/>
    <property type="match status" value="1"/>
</dbReference>
<dbReference type="Pfam" id="PF00516">
    <property type="entry name" value="GP120"/>
    <property type="match status" value="2"/>
</dbReference>
<keyword evidence="30 33" id="KW-0449">Lipoprotein</keyword>
<dbReference type="GO" id="GO:0052031">
    <property type="term" value="P:symbiont-mediated perturbation of host defense response"/>
    <property type="evidence" value="ECO:0007669"/>
    <property type="project" value="UniProtKB-UniRule"/>
</dbReference>
<feature type="region of interest" description="MPER; binding to GalCer" evidence="33">
    <location>
        <begin position="656"/>
        <end position="677"/>
    </location>
</feature>
<evidence type="ECO:0000256" key="2">
    <source>
        <dbReference type="ARBA" id="ARBA00004433"/>
    </source>
</evidence>
<feature type="transmembrane region" description="Helical" evidence="34">
    <location>
        <begin position="507"/>
        <end position="530"/>
    </location>
</feature>
<comment type="domain">
    <text evidence="33">The membrane proximal external region (MPER) present in gp41 is a tryptophan-rich region recognized by the antibodies 2F5, Z13, and 4E10. MPER seems to play a role in fusion.</text>
</comment>
<dbReference type="InterPro" id="IPR036377">
    <property type="entry name" value="Gp120_core_sf"/>
</dbReference>
<comment type="subunit">
    <text evidence="32">The mature envelope protein (Env) consists of a homotrimer of non-covalently associated gp120-gp41 heterodimers. The resulting complex protrudes from the virus surface as a spike. There seems to be as few as 10 spikes on the average virion. Interacts with host CD4, CCR5 and CXCR4. Gp120 also interacts with the C-type lectins CD209/DC-SIGN and CLEC4M/DC-SIGNR (collectively referred to as DC-SIGN(R)). Gp120 and gp41 interact with GalCer. Gp120 interacts with host ITGA4/ITGB7 complex; on CD4+ T-cells, this interaction results in rapid activation of integrin ITGAL/LFA-1, which facilitates efficient cell-to-cell spreading of HIV-1. Gp120 interacts with cell-associated heparan sulfate; this interaction increases virus infectivity on permissive cells and may be involved in infection of CD4- cells.</text>
</comment>
<sequence length="850" mass="96822">MRVKGIRKNYQHWWKWGMMLLGLLMICSAGEQLWVTVYYGVPVWRDANTTLFCASDAKAYDTEAHNVWATHACVPTDPNPQEIGLENVTEDFNMWKNNMVEQMHEDIISLWDQSLKPCVKLTPLCVTLNCTDVVNGTGTDNNVRGERMKEGEIKNCSFNITTAIRDKVQKAYATFYRLDIVQIESNSSYYRLINCNTSVITQACPKVSFEPIPIHYCAPAGFAILKCREKEFNGTGQCKNVSTVQCTHGIRPVVSTQLLLNGSLAEKEVVIRSANFSDNTKTIIVQLNETVEINCTRPNNTTRKGIAIGPGRKFYTAEKIIGDIRQAHCNISRAKWNSTLEKIVDKLRKKFNKTIIFNQPAGGDLEIVTHTFNCGGEFFYCNTTQLFNSTWVNGTWNDTEARKENITLPCRIKQIINMWQEVGKAMYAPPIAGKISCSSNITGLLLTRDGGIDNNNKNETFRPGGGDMRDNWRSELYKYKVVKIEPLGVAPTKAKRRVVQREKRAPVLGALFLGFLGAAGSAMGAAALTLTVQARLLLSGIVQQQNNLLRAIEAQQHLLQLTVWGIKQLQARVLALERYLYDQQLLGIWGCSGKLICTTAVPWNDSWSNNKSLDKIWKNMTWIQWEREIENYTGVIYSLLEESQNQQEKNEQDLLELDKWANLWNWFNITNWLWYIKIFIMIIGGLIGLRIVFTVLSIVNRVRQGYSPLSFQTLLPTSRGPDRPEGIEEEGGERDRGRSETLATGFLAIFWVDLRNLFLFLYHRLRDLILIVTRIVELLGRRGWEALKYWWNILQYWSQELKNSAVSLLNTTAIVVAEGTDRIIEALQRAGRAILNIPRRIRQGLERALL</sequence>
<feature type="coiled-coil region" evidence="33">
    <location>
        <begin position="627"/>
        <end position="661"/>
    </location>
</feature>
<dbReference type="HAMAP" id="MF_04083">
    <property type="entry name" value="HIV_ENV"/>
    <property type="match status" value="1"/>
</dbReference>
<comment type="domain">
    <text evidence="33">The CD4-binding region is targeted by the antibody b12.</text>
</comment>
<comment type="PTM">
    <text evidence="33">Highly glycosylated by host. The high number of glycan on the protein is reffered to as 'glycan shield' because it contributes to hide protein sequence from adaptive immune system.</text>
</comment>
<comment type="PTM">
    <text evidence="33">Specific enzymatic cleavages in vivo yield mature proteins. Envelope glycoproteins are synthesized as a inactive precursor that is heavily N-glycosylated and processed likely by host cell furin in the Golgi to yield the mature SU and TM proteins. The cleavage site between SU and TM requires the minimal sequence [KR]-X-[KR]-R. About 2 of the 9 disulfide bonds of gp41 are reduced by P4HB/PDI, following binding to CD4 receptor.</text>
</comment>
<evidence type="ECO:0000256" key="1">
    <source>
        <dbReference type="ARBA" id="ARBA00004402"/>
    </source>
</evidence>
<comment type="subunit">
    <text evidence="33">The mature envelope protein (Env) consists of a homotrimer of non-covalently associated gp120-gp41 heterodimers. The resulting complex protrudes from the virus surface as a spike. There seems to be as few as 10 spikes on the average virion. Surface protein gp120 interacts with host CD4, CCR5 and CXCR4. Gp120 also interacts with the C-type lectins CD209/DC-SIGN and CLEC4M/DC-SIGNR (collectively referred to as DC-SIGN(R)). Gp120 and gp41 interact with GalCer. Gp120 interacts with host ITGA4/ITGB7 complex; on CD4+ T-cells, this interaction results in rapid activation of integrin ITGAL/LFA-1, which facilitates efficient cell-to-cell spreading of HIV-1. Gp120 interacts with cell-associated heparan sulfate; this interaction increases virus infectivity on permissive cells and may be involved in infection of CD4- cells.</text>
</comment>
<feature type="region of interest" description="V2" evidence="33">
    <location>
        <begin position="156"/>
        <end position="195"/>
    </location>
</feature>
<evidence type="ECO:0000256" key="12">
    <source>
        <dbReference type="ARBA" id="ARBA00022595"/>
    </source>
</evidence>
<keyword evidence="22 33" id="KW-1133">Transmembrane helix</keyword>
<feature type="short sequence motif" description="Di-leucine internalization motif" evidence="33">
    <location>
        <begin position="849"/>
        <end position="850"/>
    </location>
</feature>
<keyword evidence="28 33" id="KW-0325">Glycoprotein</keyword>
<feature type="short sequence motif" description="YXXL motif; contains endocytosis signal" evidence="33">
    <location>
        <begin position="706"/>
        <end position="709"/>
    </location>
</feature>
<feature type="region of interest" description="V1" evidence="33">
    <location>
        <begin position="130"/>
        <end position="155"/>
    </location>
</feature>
<dbReference type="FunFam" id="1.20.5.490:FF:000001">
    <property type="entry name" value="Envelope glycoprotein gp160"/>
    <property type="match status" value="1"/>
</dbReference>
<proteinExistence type="inferred from homology"/>
<comment type="subcellular location">
    <molecule>Surface protein gp120</molecule>
    <subcellularLocation>
        <location evidence="33">Virion membrane</location>
        <topology evidence="33">Peripheral membrane protein</topology>
    </subcellularLocation>
    <subcellularLocation>
        <location evidence="33">Host cell membrane</location>
        <topology evidence="33">Peripheral membrane protein</topology>
    </subcellularLocation>
    <subcellularLocation>
        <location evidence="33">Host endosome membrane</location>
        <topology evidence="33">Single-pass type I membrane protein</topology>
    </subcellularLocation>
    <text evidence="33">The surface protein is not anchored to the viral envelope, but associates with the extravirion surface through its binding to TM. It is probably concentrated at the site of budding and incorporated into the virions possibly by contacts between the cytoplasmic tail of Env and the N-terminus of Gag.</text>
</comment>
<keyword evidence="23 33" id="KW-1039">Host endosome</keyword>
<dbReference type="GO" id="GO:0019082">
    <property type="term" value="P:viral protein processing"/>
    <property type="evidence" value="ECO:0007669"/>
    <property type="project" value="UniProtKB-UniRule"/>
</dbReference>
<comment type="domain">
    <text evidence="33 34">The 17 amino acids long immunosuppressive region is present in many retroviral envelope proteins. Synthetic peptides derived from this relatively conserved sequence inhibit immune function in vitro and in vivo.</text>
</comment>
<dbReference type="GO" id="GO:0055036">
    <property type="term" value="C:virion membrane"/>
    <property type="evidence" value="ECO:0007669"/>
    <property type="project" value="UniProtKB-SubCell"/>
</dbReference>
<feature type="disulfide bond" evidence="33">
    <location>
        <begin position="53"/>
        <end position="73"/>
    </location>
</feature>
<evidence type="ECO:0000256" key="17">
    <source>
        <dbReference type="ARBA" id="ARBA00022804"/>
    </source>
</evidence>
<feature type="domain" description="Human immunodeficiency virus 1 envelope glycoprotein Gp120" evidence="36">
    <location>
        <begin position="33"/>
        <end position="142"/>
    </location>
</feature>
<evidence type="ECO:0000256" key="16">
    <source>
        <dbReference type="ARBA" id="ARBA00022729"/>
    </source>
</evidence>
<evidence type="ECO:0000259" key="37">
    <source>
        <dbReference type="Pfam" id="PF00517"/>
    </source>
</evidence>
<dbReference type="GO" id="GO:1903911">
    <property type="term" value="P:positive regulation of receptor clustering"/>
    <property type="evidence" value="ECO:0007669"/>
    <property type="project" value="UniProtKB-UniRule"/>
</dbReference>
<dbReference type="GO" id="GO:0005198">
    <property type="term" value="F:structural molecule activity"/>
    <property type="evidence" value="ECO:0007669"/>
    <property type="project" value="UniProtKB-UniRule"/>
</dbReference>
<keyword evidence="14 33" id="KW-0812">Transmembrane</keyword>
<keyword evidence="21 33" id="KW-1164">Virus endocytosis by host</keyword>
<feature type="chain" id="PRO_5023464682" description="Transmembrane protein gp41" evidence="33">
    <location>
        <begin position="505"/>
        <end position="850"/>
    </location>
</feature>
<evidence type="ECO:0000256" key="27">
    <source>
        <dbReference type="ARBA" id="ARBA00023157"/>
    </source>
</evidence>
<evidence type="ECO:0000313" key="38">
    <source>
        <dbReference type="EMBL" id="ALX35114.1"/>
    </source>
</evidence>
<feature type="region of interest" description="Fusion peptide" evidence="33">
    <location>
        <begin position="505"/>
        <end position="525"/>
    </location>
</feature>
<evidence type="ECO:0000256" key="6">
    <source>
        <dbReference type="ARBA" id="ARBA00004650"/>
    </source>
</evidence>
<keyword evidence="19 33" id="KW-1043">Host membrane</keyword>
<keyword evidence="20 33" id="KW-0261">Viral envelope protein</keyword>
<dbReference type="Gene3D" id="2.170.40.20">
    <property type="entry name" value="Human immunodeficiency virus 1, Gp160, envelope glycoprotein"/>
    <property type="match status" value="2"/>
</dbReference>
<comment type="similarity">
    <text evidence="33">Belongs to the HIV-1 env protein family.</text>
</comment>
<reference evidence="38 39" key="1">
    <citation type="journal article" date="2015" name="J. Clin. Microbiol.">
        <title>A PAN-HIV STRATEGY FOR COMPLETE GENOME SEQUENCING.</title>
        <authorList>
            <person name="Berg M.G."/>
            <person name="Yamaguchi J."/>
            <person name="Alessandri-Gradt E."/>
            <person name="Tell R.W."/>
            <person name="Plantier J.C."/>
            <person name="Brennan C.A."/>
        </authorList>
    </citation>
    <scope>NUCLEOTIDE SEQUENCE [LARGE SCALE GENOMIC DNA]</scope>
    <source>
        <strain evidence="38">LA03BlEr</strain>
    </source>
</reference>
<keyword evidence="8 33" id="KW-1170">Fusion of virus membrane with host endosomal membrane</keyword>
<comment type="miscellaneous">
    <text evidence="33">Inhibitors targeting HIV-1 viral envelope proteins are used as antiretroviral drugs. Attachment of virions to the cell surface via non-specific interactions and CD4 binding can be blocked by inhibitors that include cyanovirin-N, cyclotriazadisulfonamide analogs, PRO 2000, TNX 355 and PRO 542. In addition, BMS 806 can block CD4-induced conformational changes. Env interactions with the coreceptor molecules can be targeted by CCR5 antagonists including SCH-D, maraviroc (UK 427857) and aplaviroc (GW 873140), and the CXCR4 antagonist AMD 070. Fusion of viral and cellular membranes can be inhibited by peptides such as enfuvirtide and tifuvirtide (T 1249). Resistance to inhibitors associated with mutations in Env are observed. Most of the time, single mutations confer only a modest reduction in drug susceptibility. Combination of several mutations is usually required to develop a high-level drug resistance.</text>
</comment>
<evidence type="ECO:0000256" key="31">
    <source>
        <dbReference type="ARBA" id="ARBA00023296"/>
    </source>
</evidence>
<evidence type="ECO:0000256" key="7">
    <source>
        <dbReference type="ARBA" id="ARBA00022506"/>
    </source>
</evidence>
<keyword evidence="13 33" id="KW-0165">Cleavage on pair of basic residues</keyword>
<evidence type="ECO:0000256" key="34">
    <source>
        <dbReference type="RuleBase" id="RU363095"/>
    </source>
</evidence>
<evidence type="ECO:0000259" key="36">
    <source>
        <dbReference type="Pfam" id="PF00516"/>
    </source>
</evidence>
<feature type="region of interest" description="Disordered" evidence="35">
    <location>
        <begin position="713"/>
        <end position="737"/>
    </location>
</feature>
<feature type="disulfide bond" evidence="33">
    <location>
        <begin position="217"/>
        <end position="246"/>
    </location>
</feature>
<comment type="caution">
    <text evidence="33 34">Lacks conserved residue(s) required for the propagation of feature annotation.</text>
</comment>
<keyword evidence="9 33" id="KW-1032">Host cell membrane</keyword>
<keyword evidence="18 33" id="KW-0946">Virion</keyword>
<dbReference type="GO" id="GO:0019031">
    <property type="term" value="C:viral envelope"/>
    <property type="evidence" value="ECO:0007669"/>
    <property type="project" value="UniProtKB-KW"/>
</dbReference>
<dbReference type="GO" id="GO:0075512">
    <property type="term" value="P:clathrin-dependent endocytosis of virus by host cell"/>
    <property type="evidence" value="ECO:0007669"/>
    <property type="project" value="UniProtKB-UniRule"/>
</dbReference>
<evidence type="ECO:0000256" key="33">
    <source>
        <dbReference type="HAMAP-Rule" id="MF_04083"/>
    </source>
</evidence>
<evidence type="ECO:0000256" key="24">
    <source>
        <dbReference type="ARBA" id="ARBA00023054"/>
    </source>
</evidence>